<evidence type="ECO:0000313" key="2">
    <source>
        <dbReference type="Proteomes" id="UP000294820"/>
    </source>
</evidence>
<evidence type="ECO:0000313" key="1">
    <source>
        <dbReference type="EMBL" id="SLM62555.1"/>
    </source>
</evidence>
<dbReference type="KEGG" id="daq:DAQ1742_01594"/>
<name>A0A375A951_9GAMM</name>
<dbReference type="AlphaFoldDB" id="A0A375A951"/>
<protein>
    <submittedName>
        <fullName evidence="1">Uncharacterized protein</fullName>
    </submittedName>
</protein>
<dbReference type="EMBL" id="LT615367">
    <property type="protein sequence ID" value="SLM62555.1"/>
    <property type="molecule type" value="Genomic_DNA"/>
</dbReference>
<proteinExistence type="predicted"/>
<sequence>MSAPAHSMSFKSQYYVRPFLKHRNVLSLLKVIILCGCGNGRITNTR</sequence>
<reference evidence="1 2" key="1">
    <citation type="submission" date="2016-09" db="EMBL/GenBank/DDBJ databases">
        <authorList>
            <person name="Reverchon S."/>
            <person name="Nasser W."/>
            <person name="Leonard S."/>
            <person name="Brochier C."/>
            <person name="Duprey A."/>
        </authorList>
    </citation>
    <scope>NUCLEOTIDE SEQUENCE [LARGE SCALE GENOMIC DNA]</scope>
    <source>
        <strain evidence="1 2">174/2</strain>
    </source>
</reference>
<keyword evidence="2" id="KW-1185">Reference proteome</keyword>
<dbReference type="Proteomes" id="UP000294820">
    <property type="component" value="Chromosome 1"/>
</dbReference>
<accession>A0A375A951</accession>
<organism evidence="1 2">
    <name type="scientific">Dickeya aquatica</name>
    <dbReference type="NCBI Taxonomy" id="1401087"/>
    <lineage>
        <taxon>Bacteria</taxon>
        <taxon>Pseudomonadati</taxon>
        <taxon>Pseudomonadota</taxon>
        <taxon>Gammaproteobacteria</taxon>
        <taxon>Enterobacterales</taxon>
        <taxon>Pectobacteriaceae</taxon>
        <taxon>Dickeya</taxon>
    </lineage>
</organism>
<gene>
    <name evidence="1" type="ORF">DAQ1742_01594</name>
</gene>